<dbReference type="CDD" id="cd01949">
    <property type="entry name" value="GGDEF"/>
    <property type="match status" value="1"/>
</dbReference>
<dbReference type="SUPFAM" id="SSF55073">
    <property type="entry name" value="Nucleotide cyclase"/>
    <property type="match status" value="1"/>
</dbReference>
<dbReference type="RefSeq" id="WP_189611005.1">
    <property type="nucleotide sequence ID" value="NZ_BMXR01000009.1"/>
</dbReference>
<dbReference type="GO" id="GO:0005886">
    <property type="term" value="C:plasma membrane"/>
    <property type="evidence" value="ECO:0007669"/>
    <property type="project" value="TreeGrafter"/>
</dbReference>
<dbReference type="AlphaFoldDB" id="A0A918KHD1"/>
<dbReference type="InterPro" id="IPR000160">
    <property type="entry name" value="GGDEF_dom"/>
</dbReference>
<evidence type="ECO:0000313" key="7">
    <source>
        <dbReference type="Proteomes" id="UP000626148"/>
    </source>
</evidence>
<feature type="transmembrane region" description="Helical" evidence="4">
    <location>
        <begin position="58"/>
        <end position="80"/>
    </location>
</feature>
<dbReference type="InterPro" id="IPR043128">
    <property type="entry name" value="Rev_trsase/Diguanyl_cyclase"/>
</dbReference>
<dbReference type="GO" id="GO:0043709">
    <property type="term" value="P:cell adhesion involved in single-species biofilm formation"/>
    <property type="evidence" value="ECO:0007669"/>
    <property type="project" value="TreeGrafter"/>
</dbReference>
<dbReference type="InterPro" id="IPR050469">
    <property type="entry name" value="Diguanylate_Cyclase"/>
</dbReference>
<feature type="transmembrane region" description="Helical" evidence="4">
    <location>
        <begin position="137"/>
        <end position="155"/>
    </location>
</feature>
<sequence>MAEHDIDANDYHQALHTRAETVQYRRFRRQVSISNQLALFAILATACYQVVYLATDPAYYRGILLTNLFFMLVYALGISLNNRQHHIPARNLVMLNAVVHIFFVNLFIGSEAGVHLFYFGLGTLLPFQYYPTRPVRYTVQMALLTLAYLVCHFMLNEQTALTPVPSPIVEVLYAGSAAGLVCLLAVTLFLFGKSIEESEQLLTRLSTTDQLTGLANRRHMDTFLEGVWGLAQRNRQPLSILMCDVDHFKWFNDTHGHPAGDQCLTQVARVIESLVRRQTDLVARYGGEEFIIILPQTELYGAQQKAEQIRRAVEALNIMNKGCTPPSPVTISVGVATLTELFGLKREDLLKMVDEALYTAKSNGRNRVETAPPIP</sequence>
<keyword evidence="7" id="KW-1185">Reference proteome</keyword>
<keyword evidence="4" id="KW-1133">Transmembrane helix</keyword>
<gene>
    <name evidence="6" type="ORF">GCM10007392_34520</name>
</gene>
<evidence type="ECO:0000256" key="1">
    <source>
        <dbReference type="ARBA" id="ARBA00001946"/>
    </source>
</evidence>
<comment type="catalytic activity">
    <reaction evidence="3">
        <text>2 GTP = 3',3'-c-di-GMP + 2 diphosphate</text>
        <dbReference type="Rhea" id="RHEA:24898"/>
        <dbReference type="ChEBI" id="CHEBI:33019"/>
        <dbReference type="ChEBI" id="CHEBI:37565"/>
        <dbReference type="ChEBI" id="CHEBI:58805"/>
        <dbReference type="EC" id="2.7.7.65"/>
    </reaction>
</comment>
<dbReference type="PROSITE" id="PS50887">
    <property type="entry name" value="GGDEF"/>
    <property type="match status" value="1"/>
</dbReference>
<feature type="domain" description="GGDEF" evidence="5">
    <location>
        <begin position="236"/>
        <end position="373"/>
    </location>
</feature>
<comment type="cofactor">
    <cofactor evidence="1">
        <name>Mg(2+)</name>
        <dbReference type="ChEBI" id="CHEBI:18420"/>
    </cofactor>
</comment>
<comment type="caution">
    <text evidence="6">The sequence shown here is derived from an EMBL/GenBank/DDBJ whole genome shotgun (WGS) entry which is preliminary data.</text>
</comment>
<dbReference type="FunFam" id="3.30.70.270:FF:000001">
    <property type="entry name" value="Diguanylate cyclase domain protein"/>
    <property type="match status" value="1"/>
</dbReference>
<feature type="transmembrane region" description="Helical" evidence="4">
    <location>
        <begin position="33"/>
        <end position="52"/>
    </location>
</feature>
<evidence type="ECO:0000256" key="4">
    <source>
        <dbReference type="SAM" id="Phobius"/>
    </source>
</evidence>
<keyword evidence="4" id="KW-0812">Transmembrane</keyword>
<evidence type="ECO:0000256" key="2">
    <source>
        <dbReference type="ARBA" id="ARBA00012528"/>
    </source>
</evidence>
<dbReference type="SMART" id="SM00267">
    <property type="entry name" value="GGDEF"/>
    <property type="match status" value="1"/>
</dbReference>
<dbReference type="PANTHER" id="PTHR45138:SF9">
    <property type="entry name" value="DIGUANYLATE CYCLASE DGCM-RELATED"/>
    <property type="match status" value="1"/>
</dbReference>
<keyword evidence="4" id="KW-0472">Membrane</keyword>
<dbReference type="Pfam" id="PF00990">
    <property type="entry name" value="GGDEF"/>
    <property type="match status" value="1"/>
</dbReference>
<proteinExistence type="predicted"/>
<dbReference type="InterPro" id="IPR048432">
    <property type="entry name" value="MASE7"/>
</dbReference>
<dbReference type="GO" id="GO:0052621">
    <property type="term" value="F:diguanylate cyclase activity"/>
    <property type="evidence" value="ECO:0007669"/>
    <property type="project" value="UniProtKB-EC"/>
</dbReference>
<dbReference type="Gene3D" id="3.30.70.270">
    <property type="match status" value="1"/>
</dbReference>
<dbReference type="Proteomes" id="UP000626148">
    <property type="component" value="Unassembled WGS sequence"/>
</dbReference>
<evidence type="ECO:0000256" key="3">
    <source>
        <dbReference type="ARBA" id="ARBA00034247"/>
    </source>
</evidence>
<name>A0A918KHD1_9GAMM</name>
<feature type="transmembrane region" description="Helical" evidence="4">
    <location>
        <begin position="92"/>
        <end position="108"/>
    </location>
</feature>
<reference evidence="6" key="2">
    <citation type="submission" date="2020-09" db="EMBL/GenBank/DDBJ databases">
        <authorList>
            <person name="Sun Q."/>
            <person name="Kim S."/>
        </authorList>
    </citation>
    <scope>NUCLEOTIDE SEQUENCE</scope>
    <source>
        <strain evidence="6">KCTC 22169</strain>
    </source>
</reference>
<dbReference type="EMBL" id="BMXR01000009">
    <property type="protein sequence ID" value="GGX63956.1"/>
    <property type="molecule type" value="Genomic_DNA"/>
</dbReference>
<dbReference type="Pfam" id="PF20967">
    <property type="entry name" value="MASE7"/>
    <property type="match status" value="1"/>
</dbReference>
<evidence type="ECO:0000259" key="5">
    <source>
        <dbReference type="PROSITE" id="PS50887"/>
    </source>
</evidence>
<feature type="transmembrane region" description="Helical" evidence="4">
    <location>
        <begin position="171"/>
        <end position="191"/>
    </location>
</feature>
<dbReference type="NCBIfam" id="TIGR00254">
    <property type="entry name" value="GGDEF"/>
    <property type="match status" value="1"/>
</dbReference>
<dbReference type="InterPro" id="IPR029787">
    <property type="entry name" value="Nucleotide_cyclase"/>
</dbReference>
<accession>A0A918KHD1</accession>
<protein>
    <recommendedName>
        <fullName evidence="2">diguanylate cyclase</fullName>
        <ecNumber evidence="2">2.7.7.65</ecNumber>
    </recommendedName>
</protein>
<dbReference type="EC" id="2.7.7.65" evidence="2"/>
<dbReference type="PANTHER" id="PTHR45138">
    <property type="entry name" value="REGULATORY COMPONENTS OF SENSORY TRANSDUCTION SYSTEM"/>
    <property type="match status" value="1"/>
</dbReference>
<reference evidence="6" key="1">
    <citation type="journal article" date="2014" name="Int. J. Syst. Evol. Microbiol.">
        <title>Complete genome sequence of Corynebacterium casei LMG S-19264T (=DSM 44701T), isolated from a smear-ripened cheese.</title>
        <authorList>
            <consortium name="US DOE Joint Genome Institute (JGI-PGF)"/>
            <person name="Walter F."/>
            <person name="Albersmeier A."/>
            <person name="Kalinowski J."/>
            <person name="Ruckert C."/>
        </authorList>
    </citation>
    <scope>NUCLEOTIDE SEQUENCE</scope>
    <source>
        <strain evidence="6">KCTC 22169</strain>
    </source>
</reference>
<organism evidence="6 7">
    <name type="scientific">Saccharospirillum salsuginis</name>
    <dbReference type="NCBI Taxonomy" id="418750"/>
    <lineage>
        <taxon>Bacteria</taxon>
        <taxon>Pseudomonadati</taxon>
        <taxon>Pseudomonadota</taxon>
        <taxon>Gammaproteobacteria</taxon>
        <taxon>Oceanospirillales</taxon>
        <taxon>Saccharospirillaceae</taxon>
        <taxon>Saccharospirillum</taxon>
    </lineage>
</organism>
<dbReference type="GO" id="GO:1902201">
    <property type="term" value="P:negative regulation of bacterial-type flagellum-dependent cell motility"/>
    <property type="evidence" value="ECO:0007669"/>
    <property type="project" value="TreeGrafter"/>
</dbReference>
<evidence type="ECO:0000313" key="6">
    <source>
        <dbReference type="EMBL" id="GGX63956.1"/>
    </source>
</evidence>